<accession>A0A371XJ74</accession>
<feature type="compositionally biased region" description="Low complexity" evidence="1">
    <location>
        <begin position="220"/>
        <end position="257"/>
    </location>
</feature>
<dbReference type="SUPFAM" id="SSF54106">
    <property type="entry name" value="LysM domain"/>
    <property type="match status" value="1"/>
</dbReference>
<dbReference type="SMART" id="SM00257">
    <property type="entry name" value="LysM"/>
    <property type="match status" value="1"/>
</dbReference>
<comment type="caution">
    <text evidence="3">The sequence shown here is derived from an EMBL/GenBank/DDBJ whole genome shotgun (WGS) entry which is preliminary data.</text>
</comment>
<dbReference type="AlphaFoldDB" id="A0A371XJ74"/>
<evidence type="ECO:0000313" key="3">
    <source>
        <dbReference type="EMBL" id="RFC69114.1"/>
    </source>
</evidence>
<organism evidence="3 4">
    <name type="scientific">Mesorhizobium denitrificans</name>
    <dbReference type="NCBI Taxonomy" id="2294114"/>
    <lineage>
        <taxon>Bacteria</taxon>
        <taxon>Pseudomonadati</taxon>
        <taxon>Pseudomonadota</taxon>
        <taxon>Alphaproteobacteria</taxon>
        <taxon>Hyphomicrobiales</taxon>
        <taxon>Phyllobacteriaceae</taxon>
        <taxon>Mesorhizobium</taxon>
    </lineage>
</organism>
<gene>
    <name evidence="3" type="ORF">DY251_03210</name>
</gene>
<sequence>MAVTPRRTLLFLGGVTLAAVGTAFYTGALDPLFGKQVAAPPQEVAKAPPPATPESAKPEAPKTETPAAETPKQPEQQAAISPAPEAAPKPDQAPAAEQAEPLSPSFDILRVEPDGSIVIAGKAAPGAEVEILSGSKVLGKVMATPEGDFAAALEEPLKPGDYQIVLRSTTTSRVVANSKETAVVSIPETKDGQVLALVEQPGAPSRLITKPDVPAPKAPAPAAQQAAQPATPAPAQGETATAQPAPAAPAEKTARPAPAANVAVDAVEIEGRKVFVAGSSDPGKTVRIYANEILLGDAKTSPEGRFLIETEKDLPVGDYVVRADVLGPDGAKVIARAAVPFTREPGENISAIAPQEPAQPPVTLAEPQATPAAPSQDTAGAQQPAPQPQAQPSTEQSSAAAQPEAPAATTTPNAQAPSADQPEQQAAAPEGSELAPKLKPVDGSVIIRRGDSLWRISKRVYGRGVRYSTIYLANQEQIKDPNMIWPGQTFRVPDETEQGEKADMDAIQKQAPATVQ</sequence>
<dbReference type="PANTHER" id="PTHR34700">
    <property type="entry name" value="POTASSIUM BINDING PROTEIN KBP"/>
    <property type="match status" value="1"/>
</dbReference>
<protein>
    <submittedName>
        <fullName evidence="3">LysM peptidoglycan-binding domain-containing protein</fullName>
    </submittedName>
</protein>
<dbReference type="InterPro" id="IPR018392">
    <property type="entry name" value="LysM"/>
</dbReference>
<dbReference type="InterPro" id="IPR052196">
    <property type="entry name" value="Bact_Kbp"/>
</dbReference>
<dbReference type="Gene3D" id="3.10.350.10">
    <property type="entry name" value="LysM domain"/>
    <property type="match status" value="1"/>
</dbReference>
<evidence type="ECO:0000259" key="2">
    <source>
        <dbReference type="PROSITE" id="PS51782"/>
    </source>
</evidence>
<reference evidence="4" key="1">
    <citation type="submission" date="2018-08" db="EMBL/GenBank/DDBJ databases">
        <authorList>
            <person name="Im W.T."/>
        </authorList>
    </citation>
    <scope>NUCLEOTIDE SEQUENCE [LARGE SCALE GENOMIC DNA]</scope>
    <source>
        <strain evidence="4">LA-28</strain>
    </source>
</reference>
<feature type="compositionally biased region" description="Low complexity" evidence="1">
    <location>
        <begin position="82"/>
        <end position="101"/>
    </location>
</feature>
<evidence type="ECO:0000313" key="4">
    <source>
        <dbReference type="Proteomes" id="UP000262379"/>
    </source>
</evidence>
<evidence type="ECO:0000256" key="1">
    <source>
        <dbReference type="SAM" id="MobiDB-lite"/>
    </source>
</evidence>
<feature type="domain" description="LysM" evidence="2">
    <location>
        <begin position="443"/>
        <end position="492"/>
    </location>
</feature>
<feature type="region of interest" description="Disordered" evidence="1">
    <location>
        <begin position="40"/>
        <end position="105"/>
    </location>
</feature>
<dbReference type="EMBL" id="QURN01000002">
    <property type="protein sequence ID" value="RFC69114.1"/>
    <property type="molecule type" value="Genomic_DNA"/>
</dbReference>
<feature type="compositionally biased region" description="Low complexity" evidence="1">
    <location>
        <begin position="381"/>
        <end position="429"/>
    </location>
</feature>
<dbReference type="InterPro" id="IPR036779">
    <property type="entry name" value="LysM_dom_sf"/>
</dbReference>
<feature type="region of interest" description="Disordered" evidence="1">
    <location>
        <begin position="205"/>
        <end position="257"/>
    </location>
</feature>
<proteinExistence type="predicted"/>
<name>A0A371XJ74_9HYPH</name>
<dbReference type="CDD" id="cd00118">
    <property type="entry name" value="LysM"/>
    <property type="match status" value="1"/>
</dbReference>
<dbReference type="RefSeq" id="WP_116622411.1">
    <property type="nucleotide sequence ID" value="NZ_QURN01000002.1"/>
</dbReference>
<dbReference type="PANTHER" id="PTHR34700:SF4">
    <property type="entry name" value="PHAGE-LIKE ELEMENT PBSX PROTEIN XKDP"/>
    <property type="match status" value="1"/>
</dbReference>
<dbReference type="PROSITE" id="PS51782">
    <property type="entry name" value="LYSM"/>
    <property type="match status" value="1"/>
</dbReference>
<dbReference type="Pfam" id="PF01476">
    <property type="entry name" value="LysM"/>
    <property type="match status" value="1"/>
</dbReference>
<feature type="region of interest" description="Disordered" evidence="1">
    <location>
        <begin position="351"/>
        <end position="437"/>
    </location>
</feature>
<dbReference type="Proteomes" id="UP000262379">
    <property type="component" value="Unassembled WGS sequence"/>
</dbReference>
<keyword evidence="4" id="KW-1185">Reference proteome</keyword>